<dbReference type="EMBL" id="LAZR01004743">
    <property type="protein sequence ID" value="KKN05961.1"/>
    <property type="molecule type" value="Genomic_DNA"/>
</dbReference>
<evidence type="ECO:0000259" key="2">
    <source>
        <dbReference type="Pfam" id="PF23981"/>
    </source>
</evidence>
<gene>
    <name evidence="3" type="ORF">LCGC14_1082110</name>
</gene>
<comment type="caution">
    <text evidence="3">The sequence shown here is derived from an EMBL/GenBank/DDBJ whole genome shotgun (WGS) entry which is preliminary data.</text>
</comment>
<proteinExistence type="predicted"/>
<evidence type="ECO:0000256" key="1">
    <source>
        <dbReference type="SAM" id="Phobius"/>
    </source>
</evidence>
<organism evidence="3">
    <name type="scientific">marine sediment metagenome</name>
    <dbReference type="NCBI Taxonomy" id="412755"/>
    <lineage>
        <taxon>unclassified sequences</taxon>
        <taxon>metagenomes</taxon>
        <taxon>ecological metagenomes</taxon>
    </lineage>
</organism>
<dbReference type="AlphaFoldDB" id="A0A0F9PY50"/>
<evidence type="ECO:0000313" key="3">
    <source>
        <dbReference type="EMBL" id="KKN05961.1"/>
    </source>
</evidence>
<protein>
    <recommendedName>
        <fullName evidence="2">DUF7305 domain-containing protein</fullName>
    </recommendedName>
</protein>
<keyword evidence="1" id="KW-1133">Transmembrane helix</keyword>
<sequence length="435" mass="47471">MGKIRSNNVKNKSIQSDSEEQGFILIIGVIVMTALLPLALSFLLLLSFDYRLTEKSHKGSAALSLAEAGVERAIWELNYGDISTWAGSTNLRTMTISSFQAPGGNIIGDIEIRVEEPDAENPMVESTGRAAYTGSLTVDRAVRVALGTDKYRPWTYGIFGDEELDFSSNAVVDSYDSRNGSYDNPGNVGSDGHVGTNASHYGSIDLSSNARIYGNAYSGPESIPDLDIITRSNSHIYGEKLSLSEERDMPSVFPPEDLLYMGDYFLDSHSSDTISESGAYTSFRVESNSKVTILADVTLYITGDFSMLSNTQLEIANDAHVTLYLGGSFEQRSNSQINNLSQNPAQLVVLGTDSFSGIMEWHSNTQFWGSVYVPKADVFFDSNSDFYGSIVAKSLEFNSKARIHYDVALANSGIDGIGGSHYTVKSWQEVFSSNN</sequence>
<accession>A0A0F9PY50</accession>
<feature type="domain" description="DUF7305" evidence="2">
    <location>
        <begin position="271"/>
        <end position="411"/>
    </location>
</feature>
<feature type="transmembrane region" description="Helical" evidence="1">
    <location>
        <begin position="23"/>
        <end position="48"/>
    </location>
</feature>
<keyword evidence="1" id="KW-0472">Membrane</keyword>
<name>A0A0F9PY50_9ZZZZ</name>
<keyword evidence="1" id="KW-0812">Transmembrane</keyword>
<reference evidence="3" key="1">
    <citation type="journal article" date="2015" name="Nature">
        <title>Complex archaea that bridge the gap between prokaryotes and eukaryotes.</title>
        <authorList>
            <person name="Spang A."/>
            <person name="Saw J.H."/>
            <person name="Jorgensen S.L."/>
            <person name="Zaremba-Niedzwiedzka K."/>
            <person name="Martijn J."/>
            <person name="Lind A.E."/>
            <person name="van Eijk R."/>
            <person name="Schleper C."/>
            <person name="Guy L."/>
            <person name="Ettema T.J."/>
        </authorList>
    </citation>
    <scope>NUCLEOTIDE SEQUENCE</scope>
</reference>
<dbReference type="Pfam" id="PF23981">
    <property type="entry name" value="DUF7305"/>
    <property type="match status" value="1"/>
</dbReference>
<dbReference type="InterPro" id="IPR055729">
    <property type="entry name" value="DUF7305"/>
</dbReference>